<comment type="caution">
    <text evidence="2">The sequence shown here is derived from an EMBL/GenBank/DDBJ whole genome shotgun (WGS) entry which is preliminary data.</text>
</comment>
<name>A0A9P6CK59_9AGAR</name>
<dbReference type="Pfam" id="PF03476">
    <property type="entry name" value="MOSC_N"/>
    <property type="match status" value="1"/>
</dbReference>
<dbReference type="GO" id="GO:0030170">
    <property type="term" value="F:pyridoxal phosphate binding"/>
    <property type="evidence" value="ECO:0007669"/>
    <property type="project" value="InterPro"/>
</dbReference>
<dbReference type="Proteomes" id="UP000807353">
    <property type="component" value="Unassembled WGS sequence"/>
</dbReference>
<dbReference type="PANTHER" id="PTHR14237:SF19">
    <property type="entry name" value="MITOCHONDRIAL AMIDOXIME REDUCING COMPONENT 1"/>
    <property type="match status" value="1"/>
</dbReference>
<keyword evidence="3" id="KW-1185">Reference proteome</keyword>
<reference evidence="2" key="1">
    <citation type="submission" date="2020-11" db="EMBL/GenBank/DDBJ databases">
        <authorList>
            <consortium name="DOE Joint Genome Institute"/>
            <person name="Ahrendt S."/>
            <person name="Riley R."/>
            <person name="Andreopoulos W."/>
            <person name="Labutti K."/>
            <person name="Pangilinan J."/>
            <person name="Ruiz-Duenas F.J."/>
            <person name="Barrasa J.M."/>
            <person name="Sanchez-Garcia M."/>
            <person name="Camarero S."/>
            <person name="Miyauchi S."/>
            <person name="Serrano A."/>
            <person name="Linde D."/>
            <person name="Babiker R."/>
            <person name="Drula E."/>
            <person name="Ayuso-Fernandez I."/>
            <person name="Pacheco R."/>
            <person name="Padilla G."/>
            <person name="Ferreira P."/>
            <person name="Barriuso J."/>
            <person name="Kellner H."/>
            <person name="Castanera R."/>
            <person name="Alfaro M."/>
            <person name="Ramirez L."/>
            <person name="Pisabarro A.G."/>
            <person name="Kuo A."/>
            <person name="Tritt A."/>
            <person name="Lipzen A."/>
            <person name="He G."/>
            <person name="Yan M."/>
            <person name="Ng V."/>
            <person name="Cullen D."/>
            <person name="Martin F."/>
            <person name="Rosso M.-N."/>
            <person name="Henrissat B."/>
            <person name="Hibbett D."/>
            <person name="Martinez A.T."/>
            <person name="Grigoriev I.V."/>
        </authorList>
    </citation>
    <scope>NUCLEOTIDE SEQUENCE</scope>
    <source>
        <strain evidence="2">CBS 247.69</strain>
    </source>
</reference>
<proteinExistence type="predicted"/>
<dbReference type="PANTHER" id="PTHR14237">
    <property type="entry name" value="MOLYBDOPTERIN COFACTOR SULFURASE MOSC"/>
    <property type="match status" value="1"/>
</dbReference>
<dbReference type="PROSITE" id="PS51340">
    <property type="entry name" value="MOSC"/>
    <property type="match status" value="1"/>
</dbReference>
<dbReference type="GO" id="GO:0003824">
    <property type="term" value="F:catalytic activity"/>
    <property type="evidence" value="ECO:0007669"/>
    <property type="project" value="InterPro"/>
</dbReference>
<dbReference type="InterPro" id="IPR011037">
    <property type="entry name" value="Pyrv_Knase-like_insert_dom_sf"/>
</dbReference>
<organism evidence="2 3">
    <name type="scientific">Collybia nuda</name>
    <dbReference type="NCBI Taxonomy" id="64659"/>
    <lineage>
        <taxon>Eukaryota</taxon>
        <taxon>Fungi</taxon>
        <taxon>Dikarya</taxon>
        <taxon>Basidiomycota</taxon>
        <taxon>Agaricomycotina</taxon>
        <taxon>Agaricomycetes</taxon>
        <taxon>Agaricomycetidae</taxon>
        <taxon>Agaricales</taxon>
        <taxon>Tricholomatineae</taxon>
        <taxon>Clitocybaceae</taxon>
        <taxon>Collybia</taxon>
    </lineage>
</organism>
<dbReference type="AlphaFoldDB" id="A0A9P6CK59"/>
<feature type="domain" description="MOSC" evidence="1">
    <location>
        <begin position="116"/>
        <end position="307"/>
    </location>
</feature>
<dbReference type="Pfam" id="PF03473">
    <property type="entry name" value="MOSC"/>
    <property type="match status" value="1"/>
</dbReference>
<dbReference type="SUPFAM" id="SSF50800">
    <property type="entry name" value="PK beta-barrel domain-like"/>
    <property type="match status" value="1"/>
</dbReference>
<dbReference type="InterPro" id="IPR005303">
    <property type="entry name" value="MOCOS_middle"/>
</dbReference>
<evidence type="ECO:0000313" key="2">
    <source>
        <dbReference type="EMBL" id="KAF9469581.1"/>
    </source>
</evidence>
<dbReference type="OrthoDB" id="17255at2759"/>
<gene>
    <name evidence="2" type="ORF">BDZ94DRAFT_1242756</name>
</gene>
<dbReference type="EMBL" id="MU150229">
    <property type="protein sequence ID" value="KAF9469581.1"/>
    <property type="molecule type" value="Genomic_DNA"/>
</dbReference>
<dbReference type="GO" id="GO:0030151">
    <property type="term" value="F:molybdenum ion binding"/>
    <property type="evidence" value="ECO:0007669"/>
    <property type="project" value="InterPro"/>
</dbReference>
<sequence length="312" mass="34494">MPMTCRGTPLTTAKYTPEGLEHDRRWCILDVGLNRIITAREFPRMVLIHPRIKIDASLPHAGLLHVTFPEDSGCAAFTVPLRPTKDILSTWRIIDEVTLFPGMKPLDGYISQFLPGPSLGSEGETPSSILSTYFGKPVHLIYKGPRIRPIQATVEFPELKATAVYQDGYPLLVLSEESMGDVNREIKDRVGTQGISEAWKEDSVAIRRFRPNIIFSGGGPFAEDEWKEIAIGSSDAPPISLVSKCARCLLPNVSPDTGEADKAVPYKVLMKFRTGLDPIKKMKPCVGCNAVPEEEGIVNVGDFVYVRQVWGE</sequence>
<dbReference type="InterPro" id="IPR005302">
    <property type="entry name" value="MoCF_Sase_C"/>
</dbReference>
<dbReference type="SUPFAM" id="SSF141673">
    <property type="entry name" value="MOSC N-terminal domain-like"/>
    <property type="match status" value="1"/>
</dbReference>
<evidence type="ECO:0000313" key="3">
    <source>
        <dbReference type="Proteomes" id="UP000807353"/>
    </source>
</evidence>
<evidence type="ECO:0000259" key="1">
    <source>
        <dbReference type="PROSITE" id="PS51340"/>
    </source>
</evidence>
<protein>
    <recommendedName>
        <fullName evidence="1">MOSC domain-containing protein</fullName>
    </recommendedName>
</protein>
<accession>A0A9P6CK59</accession>